<evidence type="ECO:0000259" key="1">
    <source>
        <dbReference type="Pfam" id="PF01370"/>
    </source>
</evidence>
<dbReference type="PANTHER" id="PTHR43245:SF23">
    <property type="entry name" value="NAD(P)-BINDING DOMAIN-CONTAINING PROTEIN"/>
    <property type="match status" value="1"/>
</dbReference>
<dbReference type="CDD" id="cd08946">
    <property type="entry name" value="SDR_e"/>
    <property type="match status" value="1"/>
</dbReference>
<dbReference type="InterPro" id="IPR036291">
    <property type="entry name" value="NAD(P)-bd_dom_sf"/>
</dbReference>
<comment type="caution">
    <text evidence="2">The sequence shown here is derived from an EMBL/GenBank/DDBJ whole genome shotgun (WGS) entry which is preliminary data.</text>
</comment>
<accession>A0A3M7Q0G2</accession>
<dbReference type="PANTHER" id="PTHR43245">
    <property type="entry name" value="BIFUNCTIONAL POLYMYXIN RESISTANCE PROTEIN ARNA"/>
    <property type="match status" value="1"/>
</dbReference>
<dbReference type="Proteomes" id="UP000276133">
    <property type="component" value="Unassembled WGS sequence"/>
</dbReference>
<dbReference type="AlphaFoldDB" id="A0A3M7Q0G2"/>
<organism evidence="2 3">
    <name type="scientific">Brachionus plicatilis</name>
    <name type="common">Marine rotifer</name>
    <name type="synonym">Brachionus muelleri</name>
    <dbReference type="NCBI Taxonomy" id="10195"/>
    <lineage>
        <taxon>Eukaryota</taxon>
        <taxon>Metazoa</taxon>
        <taxon>Spiralia</taxon>
        <taxon>Gnathifera</taxon>
        <taxon>Rotifera</taxon>
        <taxon>Eurotatoria</taxon>
        <taxon>Monogononta</taxon>
        <taxon>Pseudotrocha</taxon>
        <taxon>Ploima</taxon>
        <taxon>Brachionidae</taxon>
        <taxon>Brachionus</taxon>
    </lineage>
</organism>
<dbReference type="InterPro" id="IPR001509">
    <property type="entry name" value="Epimerase_deHydtase"/>
</dbReference>
<dbReference type="SUPFAM" id="SSF51735">
    <property type="entry name" value="NAD(P)-binding Rossmann-fold domains"/>
    <property type="match status" value="1"/>
</dbReference>
<protein>
    <submittedName>
        <fullName evidence="2">dTDP-glucose 4-6-dehydratase-like</fullName>
    </submittedName>
</protein>
<keyword evidence="3" id="KW-1185">Reference proteome</keyword>
<gene>
    <name evidence="2" type="ORF">BpHYR1_022477</name>
</gene>
<evidence type="ECO:0000313" key="3">
    <source>
        <dbReference type="Proteomes" id="UP000276133"/>
    </source>
</evidence>
<dbReference type="Pfam" id="PF01370">
    <property type="entry name" value="Epimerase"/>
    <property type="match status" value="1"/>
</dbReference>
<dbReference type="STRING" id="10195.A0A3M7Q0G2"/>
<evidence type="ECO:0000313" key="2">
    <source>
        <dbReference type="EMBL" id="RNA04609.1"/>
    </source>
</evidence>
<reference evidence="2 3" key="1">
    <citation type="journal article" date="2018" name="Sci. Rep.">
        <title>Genomic signatures of local adaptation to the degree of environmental predictability in rotifers.</title>
        <authorList>
            <person name="Franch-Gras L."/>
            <person name="Hahn C."/>
            <person name="Garcia-Roger E.M."/>
            <person name="Carmona M.J."/>
            <person name="Serra M."/>
            <person name="Gomez A."/>
        </authorList>
    </citation>
    <scope>NUCLEOTIDE SEQUENCE [LARGE SCALE GENOMIC DNA]</scope>
    <source>
        <strain evidence="2">HYR1</strain>
    </source>
</reference>
<dbReference type="OrthoDB" id="16464at2759"/>
<feature type="domain" description="NAD-dependent epimerase/dehydratase" evidence="1">
    <location>
        <begin position="10"/>
        <end position="237"/>
    </location>
</feature>
<proteinExistence type="predicted"/>
<name>A0A3M7Q0G2_BRAPC</name>
<dbReference type="EMBL" id="REGN01008024">
    <property type="protein sequence ID" value="RNA04609.1"/>
    <property type="molecule type" value="Genomic_DNA"/>
</dbReference>
<dbReference type="Gene3D" id="3.40.50.720">
    <property type="entry name" value="NAD(P)-binding Rossmann-like Domain"/>
    <property type="match status" value="1"/>
</dbReference>
<sequence>MKENIQQIHVLITGGAGYIGSALVPMLIEKNFKVTVYDLFNYGSESLIACSLSENLTLIKGDIRDEEKLKEALKYADIVVHLAAIVGYPACSKDPELAMSTNVLGTKLLAKNMRKDQKLIFSSTGSCYGAIPDGFCSEDTPLSPLSLYGQTKVEGEKIVQEANGISLRLATIFGISQRLRLDLLINHLTYKALTEKHFEVYEPHFRRTFLHIRDVARAFVFTIENYEKMQGQVFNVGSDSLNFTKLDICHLIKNALPDCVITPTDSGTDADKRDYQVSYAKIRNLGFKPTVTVQDGIKELMSFLPYLSDQFIKQTTNV</sequence>
<dbReference type="InterPro" id="IPR050177">
    <property type="entry name" value="Lipid_A_modif_metabolic_enz"/>
</dbReference>